<feature type="domain" description="Tyrosinase copper-binding" evidence="8">
    <location>
        <begin position="599"/>
        <end position="610"/>
    </location>
</feature>
<evidence type="ECO:0000256" key="3">
    <source>
        <dbReference type="ARBA" id="ARBA00022737"/>
    </source>
</evidence>
<feature type="non-terminal residue" evidence="9">
    <location>
        <position position="1"/>
    </location>
</feature>
<gene>
    <name evidence="9" type="ORF">TeGR_g3592</name>
</gene>
<keyword evidence="3" id="KW-0677">Repeat</keyword>
<feature type="region of interest" description="Disordered" evidence="6">
    <location>
        <begin position="1009"/>
        <end position="1030"/>
    </location>
</feature>
<accession>A0ABQ6M6M1</accession>
<keyword evidence="4" id="KW-0186">Copper</keyword>
<dbReference type="Proteomes" id="UP001165060">
    <property type="component" value="Unassembled WGS sequence"/>
</dbReference>
<keyword evidence="5" id="KW-1015">Disulfide bond</keyword>
<dbReference type="InterPro" id="IPR011936">
    <property type="entry name" value="Myxo_disulph_rpt"/>
</dbReference>
<dbReference type="Gene3D" id="1.10.1280.10">
    <property type="entry name" value="Di-copper center containing domain from catechol oxidase"/>
    <property type="match status" value="1"/>
</dbReference>
<evidence type="ECO:0000256" key="4">
    <source>
        <dbReference type="ARBA" id="ARBA00023008"/>
    </source>
</evidence>
<feature type="domain" description="Tyrosinase copper-binding" evidence="7">
    <location>
        <begin position="346"/>
        <end position="363"/>
    </location>
</feature>
<keyword evidence="10" id="KW-1185">Reference proteome</keyword>
<evidence type="ECO:0000259" key="7">
    <source>
        <dbReference type="PROSITE" id="PS00497"/>
    </source>
</evidence>
<name>A0ABQ6M6M1_9STRA</name>
<evidence type="ECO:0000313" key="10">
    <source>
        <dbReference type="Proteomes" id="UP001165060"/>
    </source>
</evidence>
<protein>
    <recommendedName>
        <fullName evidence="7 8">Tyrosinase copper-binding domain-containing protein</fullName>
    </recommendedName>
</protein>
<dbReference type="Pfam" id="PF00264">
    <property type="entry name" value="Tyrosinase"/>
    <property type="match status" value="1"/>
</dbReference>
<evidence type="ECO:0000256" key="5">
    <source>
        <dbReference type="ARBA" id="ARBA00023157"/>
    </source>
</evidence>
<evidence type="ECO:0000313" key="9">
    <source>
        <dbReference type="EMBL" id="GMI20559.1"/>
    </source>
</evidence>
<proteinExistence type="predicted"/>
<evidence type="ECO:0000259" key="8">
    <source>
        <dbReference type="PROSITE" id="PS00498"/>
    </source>
</evidence>
<evidence type="ECO:0000256" key="1">
    <source>
        <dbReference type="ARBA" id="ARBA00022723"/>
    </source>
</evidence>
<comment type="caution">
    <text evidence="9">The sequence shown here is derived from an EMBL/GenBank/DDBJ whole genome shotgun (WGS) entry which is preliminary data.</text>
</comment>
<dbReference type="InterPro" id="IPR050316">
    <property type="entry name" value="Tyrosinase/Hemocyanin"/>
</dbReference>
<reference evidence="9 10" key="1">
    <citation type="journal article" date="2023" name="Commun. Biol.">
        <title>Genome analysis of Parmales, the sister group of diatoms, reveals the evolutionary specialization of diatoms from phago-mixotrophs to photoautotrophs.</title>
        <authorList>
            <person name="Ban H."/>
            <person name="Sato S."/>
            <person name="Yoshikawa S."/>
            <person name="Yamada K."/>
            <person name="Nakamura Y."/>
            <person name="Ichinomiya M."/>
            <person name="Sato N."/>
            <person name="Blanc-Mathieu R."/>
            <person name="Endo H."/>
            <person name="Kuwata A."/>
            <person name="Ogata H."/>
        </authorList>
    </citation>
    <scope>NUCLEOTIDE SEQUENCE [LARGE SCALE GENOMIC DNA]</scope>
</reference>
<dbReference type="InterPro" id="IPR008922">
    <property type="entry name" value="Di-copper_centre_dom_sf"/>
</dbReference>
<keyword evidence="2" id="KW-0732">Signal</keyword>
<dbReference type="NCBIfam" id="TIGR02232">
    <property type="entry name" value="myxo_disulf_rpt"/>
    <property type="match status" value="2"/>
</dbReference>
<dbReference type="Pfam" id="PF13948">
    <property type="entry name" value="DUF4215"/>
    <property type="match status" value="1"/>
</dbReference>
<dbReference type="PANTHER" id="PTHR11474">
    <property type="entry name" value="TYROSINASE FAMILY MEMBER"/>
    <property type="match status" value="1"/>
</dbReference>
<keyword evidence="1" id="KW-0479">Metal-binding</keyword>
<dbReference type="InterPro" id="IPR002227">
    <property type="entry name" value="Tyrosinase_Cu-bd"/>
</dbReference>
<dbReference type="PROSITE" id="PS00497">
    <property type="entry name" value="TYROSINASE_1"/>
    <property type="match status" value="1"/>
</dbReference>
<organism evidence="9 10">
    <name type="scientific">Tetraparma gracilis</name>
    <dbReference type="NCBI Taxonomy" id="2962635"/>
    <lineage>
        <taxon>Eukaryota</taxon>
        <taxon>Sar</taxon>
        <taxon>Stramenopiles</taxon>
        <taxon>Ochrophyta</taxon>
        <taxon>Bolidophyceae</taxon>
        <taxon>Parmales</taxon>
        <taxon>Triparmaceae</taxon>
        <taxon>Tetraparma</taxon>
    </lineage>
</organism>
<dbReference type="SUPFAM" id="SSF48056">
    <property type="entry name" value="Di-copper centre-containing domain"/>
    <property type="match status" value="1"/>
</dbReference>
<dbReference type="PANTHER" id="PTHR11474:SF126">
    <property type="entry name" value="TYROSINASE-LIKE PROTEIN TYR-1-RELATED"/>
    <property type="match status" value="1"/>
</dbReference>
<evidence type="ECO:0000256" key="6">
    <source>
        <dbReference type="SAM" id="MobiDB-lite"/>
    </source>
</evidence>
<dbReference type="EMBL" id="BRYB01002496">
    <property type="protein sequence ID" value="GMI20559.1"/>
    <property type="molecule type" value="Genomic_DNA"/>
</dbReference>
<dbReference type="PROSITE" id="PS00498">
    <property type="entry name" value="TYROSINASE_2"/>
    <property type="match status" value="1"/>
</dbReference>
<sequence>YPADATGWRITGVSEVNVHNADVIPFGRRMEAMPANREREIAAGFDADVRRLSSTSSLCDASQDSACKTCIETQDSWCAGSSWDKFCKDGCDGPTQYMAQGCKAECSEPAIISVKAKKVAEIEKETPVDCQVSDWSQSGSCNFRGGIGFGGDGVTTDPVCLADRMCGCKATHTRTVTQPALHGGAPCPAIEETVECDCPAVMGDGHLVDGEECDDGNTLNMDGCDRLGNIEDGWACTAGNTWTSSKCSASGCGDGKRTGTEECDDGNGFDGDGCSSDCKIEQWFDCDSDLGKLSACTCMRVRMDWRDMTQAAKDLYIEAVNDLKASGQYDLFVQTHAHLTNKNYAHGTSGFLPWHRKYLMEYENAIRLQKPKYSCVTIPYWDWAEDTDICSANGGCKRFDDHSSILQDFGGPASQACSTAPHSGTVDCDNLPQAPHPEWVGFDKASNAFDNDIYKNRCKSTTLFDHNDNFNGNCDTIETWGSTGAGQVRCTESKVRFDGCEEMSASQVGCVMDGPFAGWMSPEYPDTQKTTKTCLSRGVNWEIASQGYLTGSQRLQDIITKNDEYGSNGGFRAYIESTPHANPHNLLGGHIRSFSSPADPLFFSHHAFIDKVWSMWQNCHDHDEVGSNPADTPQYKGTQGGWDDGATPMVFTFPPAAGTVSKCTKDDAACAAFVNGKDGWCASNDWDSTCSGFCSQSADCSAGGDRNPREGGVTTWMLEDGPGGDTTTTALPGAYHSIHDMPAGNSYLYAPDQFDLKMSAQNAICNYAESAHHGQIWKGRRMQGSGFKLNEAGEIDETVEVNHHHPIKRHARTLKAMDQHEDAERHLEITVDSCGCPSNLEQGWSSYGVDMDGDSYCDVDPIYDNTTGEYLGNAPVCFCDGGYSWNDMGTKCVSIFPVDTYTVEDPDLKAMLDYYENFATKLMDENAFVKPADSLKAVLDQMVDRECDLLYNSKSNIKRSSTLEDLSSACADESTPTDNVCADGSRPGSLRFQFLKGWGMEESVSLGVADDPCAGKGTHVDTDEDEDRRR</sequence>
<dbReference type="PRINTS" id="PR00092">
    <property type="entry name" value="TYROSINASE"/>
</dbReference>
<evidence type="ECO:0000256" key="2">
    <source>
        <dbReference type="ARBA" id="ARBA00022729"/>
    </source>
</evidence>